<dbReference type="PANTHER" id="PTHR47447:SF24">
    <property type="entry name" value="PENTATRICOPEPTIDE REPEAT-CONTAINING PROTEIN"/>
    <property type="match status" value="1"/>
</dbReference>
<feature type="repeat" description="PPR" evidence="3">
    <location>
        <begin position="445"/>
        <end position="479"/>
    </location>
</feature>
<comment type="caution">
    <text evidence="4">The sequence shown here is derived from an EMBL/GenBank/DDBJ whole genome shotgun (WGS) entry which is preliminary data.</text>
</comment>
<comment type="similarity">
    <text evidence="1">Belongs to the PPR family. P subfamily.</text>
</comment>
<gene>
    <name evidence="4" type="ORF">Tsubulata_016867</name>
</gene>
<reference evidence="4" key="1">
    <citation type="submission" date="2022-02" db="EMBL/GenBank/DDBJ databases">
        <authorList>
            <person name="Henning P.M."/>
            <person name="McCubbin A.G."/>
            <person name="Shore J.S."/>
        </authorList>
    </citation>
    <scope>NUCLEOTIDE SEQUENCE</scope>
    <source>
        <strain evidence="4">F60SS</strain>
        <tissue evidence="4">Leaves</tissue>
    </source>
</reference>
<evidence type="ECO:0000313" key="4">
    <source>
        <dbReference type="EMBL" id="KAJ4839412.1"/>
    </source>
</evidence>
<dbReference type="Proteomes" id="UP001141552">
    <property type="component" value="Unassembled WGS sequence"/>
</dbReference>
<evidence type="ECO:0000256" key="3">
    <source>
        <dbReference type="PROSITE-ProRule" id="PRU00708"/>
    </source>
</evidence>
<dbReference type="PANTHER" id="PTHR47447">
    <property type="entry name" value="OS03G0856100 PROTEIN"/>
    <property type="match status" value="1"/>
</dbReference>
<dbReference type="Pfam" id="PF13041">
    <property type="entry name" value="PPR_2"/>
    <property type="match status" value="2"/>
</dbReference>
<feature type="repeat" description="PPR" evidence="3">
    <location>
        <begin position="266"/>
        <end position="300"/>
    </location>
</feature>
<dbReference type="EMBL" id="JAKUCV010003328">
    <property type="protein sequence ID" value="KAJ4839412.1"/>
    <property type="molecule type" value="Genomic_DNA"/>
</dbReference>
<feature type="repeat" description="PPR" evidence="3">
    <location>
        <begin position="336"/>
        <end position="371"/>
    </location>
</feature>
<protein>
    <recommendedName>
        <fullName evidence="6">Pentacotripeptide-repeat region of PRORP domain-containing protein</fullName>
    </recommendedName>
</protein>
<keyword evidence="2" id="KW-0677">Repeat</keyword>
<accession>A0A9Q0FXK4</accession>
<feature type="repeat" description="PPR" evidence="3">
    <location>
        <begin position="231"/>
        <end position="265"/>
    </location>
</feature>
<evidence type="ECO:0008006" key="6">
    <source>
        <dbReference type="Google" id="ProtNLM"/>
    </source>
</evidence>
<dbReference type="InterPro" id="IPR002885">
    <property type="entry name" value="PPR_rpt"/>
</dbReference>
<name>A0A9Q0FXK4_9ROSI</name>
<evidence type="ECO:0000313" key="5">
    <source>
        <dbReference type="Proteomes" id="UP001141552"/>
    </source>
</evidence>
<dbReference type="OrthoDB" id="185373at2759"/>
<dbReference type="InterPro" id="IPR011990">
    <property type="entry name" value="TPR-like_helical_dom_sf"/>
</dbReference>
<dbReference type="Pfam" id="PF12854">
    <property type="entry name" value="PPR_1"/>
    <property type="match status" value="1"/>
</dbReference>
<dbReference type="Gene3D" id="1.25.40.10">
    <property type="entry name" value="Tetratricopeptide repeat domain"/>
    <property type="match status" value="4"/>
</dbReference>
<sequence>MTVTHALMIPLVRNSAVKLRLLFSSRDYCSAAANALPDPAYRKTRFDRPGPSLDPKGQSRFNSIVGRIRVGSSSDEVLESLRRDNECDFDVELSQNLVDKLLHRFKDDWKSALGVYRWAGSRSGYQHSQEAHDLMVDVLGKARQMDQMWGLLEELRPGNLVTFNTVGKAMRRFTGARRWEDAVRLFDELETYGLEKNTESMNLLLDTLCKEGEVVRARAIFLELKPHIPPDVSTFHIFIFGWCKAYRVEEAYWTLAEMRGNGYHPSVVSYSMIIQFYCRREKYDRVYDLLNVMESNGCPPNVVTYTTILCSLSKSQRFDEALEIAERVRRSGCKVDAFFYNALIHVLGNSGRVDDAEYVFQVEMPNAGVLPTTSTFNSMISMYCHHSQEQKALNILEKMESSTFCKPDGLTYFPLLKSCIRTGKIDCLLSQLLDDMVNKHHLSLDSSAYALLVHGLCRANRLEWAYRLFEEMLDQDIRPGHWTCQLLLEEVKLKHMYDAAEKIEDVIKVIYKELLMLRCSSDERL</sequence>
<dbReference type="NCBIfam" id="TIGR00756">
    <property type="entry name" value="PPR"/>
    <property type="match status" value="5"/>
</dbReference>
<organism evidence="4 5">
    <name type="scientific">Turnera subulata</name>
    <dbReference type="NCBI Taxonomy" id="218843"/>
    <lineage>
        <taxon>Eukaryota</taxon>
        <taxon>Viridiplantae</taxon>
        <taxon>Streptophyta</taxon>
        <taxon>Embryophyta</taxon>
        <taxon>Tracheophyta</taxon>
        <taxon>Spermatophyta</taxon>
        <taxon>Magnoliopsida</taxon>
        <taxon>eudicotyledons</taxon>
        <taxon>Gunneridae</taxon>
        <taxon>Pentapetalae</taxon>
        <taxon>rosids</taxon>
        <taxon>fabids</taxon>
        <taxon>Malpighiales</taxon>
        <taxon>Passifloraceae</taxon>
        <taxon>Turnera</taxon>
    </lineage>
</organism>
<keyword evidence="5" id="KW-1185">Reference proteome</keyword>
<feature type="repeat" description="PPR" evidence="3">
    <location>
        <begin position="301"/>
        <end position="335"/>
    </location>
</feature>
<dbReference type="PROSITE" id="PS51375">
    <property type="entry name" value="PPR"/>
    <property type="match status" value="6"/>
</dbReference>
<dbReference type="AlphaFoldDB" id="A0A9Q0FXK4"/>
<feature type="repeat" description="PPR" evidence="3">
    <location>
        <begin position="372"/>
        <end position="406"/>
    </location>
</feature>
<evidence type="ECO:0000256" key="2">
    <source>
        <dbReference type="ARBA" id="ARBA00022737"/>
    </source>
</evidence>
<proteinExistence type="inferred from homology"/>
<reference evidence="4" key="2">
    <citation type="journal article" date="2023" name="Plants (Basel)">
        <title>Annotation of the Turnera subulata (Passifloraceae) Draft Genome Reveals the S-Locus Evolved after the Divergence of Turneroideae from Passifloroideae in a Stepwise Manner.</title>
        <authorList>
            <person name="Henning P.M."/>
            <person name="Roalson E.H."/>
            <person name="Mir W."/>
            <person name="McCubbin A.G."/>
            <person name="Shore J.S."/>
        </authorList>
    </citation>
    <scope>NUCLEOTIDE SEQUENCE</scope>
    <source>
        <strain evidence="4">F60SS</strain>
    </source>
</reference>
<evidence type="ECO:0000256" key="1">
    <source>
        <dbReference type="ARBA" id="ARBA00007626"/>
    </source>
</evidence>
<dbReference type="Pfam" id="PF01535">
    <property type="entry name" value="PPR"/>
    <property type="match status" value="2"/>
</dbReference>